<organism evidence="1 2">
    <name type="scientific">Melastoma candidum</name>
    <dbReference type="NCBI Taxonomy" id="119954"/>
    <lineage>
        <taxon>Eukaryota</taxon>
        <taxon>Viridiplantae</taxon>
        <taxon>Streptophyta</taxon>
        <taxon>Embryophyta</taxon>
        <taxon>Tracheophyta</taxon>
        <taxon>Spermatophyta</taxon>
        <taxon>Magnoliopsida</taxon>
        <taxon>eudicotyledons</taxon>
        <taxon>Gunneridae</taxon>
        <taxon>Pentapetalae</taxon>
        <taxon>rosids</taxon>
        <taxon>malvids</taxon>
        <taxon>Myrtales</taxon>
        <taxon>Melastomataceae</taxon>
        <taxon>Melastomatoideae</taxon>
        <taxon>Melastomateae</taxon>
        <taxon>Melastoma</taxon>
    </lineage>
</organism>
<dbReference type="Proteomes" id="UP001057402">
    <property type="component" value="Chromosome 10"/>
</dbReference>
<comment type="caution">
    <text evidence="1">The sequence shown here is derived from an EMBL/GenBank/DDBJ whole genome shotgun (WGS) entry which is preliminary data.</text>
</comment>
<name>A0ACB9M8A9_9MYRT</name>
<reference evidence="2" key="1">
    <citation type="journal article" date="2023" name="Front. Plant Sci.">
        <title>Chromosomal-level genome assembly of Melastoma candidum provides insights into trichome evolution.</title>
        <authorList>
            <person name="Zhong Y."/>
            <person name="Wu W."/>
            <person name="Sun C."/>
            <person name="Zou P."/>
            <person name="Liu Y."/>
            <person name="Dai S."/>
            <person name="Zhou R."/>
        </authorList>
    </citation>
    <scope>NUCLEOTIDE SEQUENCE [LARGE SCALE GENOMIC DNA]</scope>
</reference>
<gene>
    <name evidence="1" type="ORF">MLD38_033882</name>
</gene>
<proteinExistence type="predicted"/>
<protein>
    <submittedName>
        <fullName evidence="1">Uncharacterized protein</fullName>
    </submittedName>
</protein>
<sequence>MECMDMANAVSLFREMFQSGVKPNEVTFSLVLQACIHRRSRLVDEALDLFKLMLKSKQLNPNTNHYTCIVDLLGHAGQLQEAYDLILSMPFAPNHAVWGELLGACVIHEGIELGEIAANGFSRSNHITLGTVLLVKIYSALGWWEDSENVRLMMKGRGLIKTPAHSLVAQSSIIAENSL</sequence>
<accession>A0ACB9M8A9</accession>
<keyword evidence="2" id="KW-1185">Reference proteome</keyword>
<evidence type="ECO:0000313" key="1">
    <source>
        <dbReference type="EMBL" id="KAI4320395.1"/>
    </source>
</evidence>
<evidence type="ECO:0000313" key="2">
    <source>
        <dbReference type="Proteomes" id="UP001057402"/>
    </source>
</evidence>
<dbReference type="EMBL" id="CM042889">
    <property type="protein sequence ID" value="KAI4320395.1"/>
    <property type="molecule type" value="Genomic_DNA"/>
</dbReference>